<dbReference type="GO" id="GO:0005829">
    <property type="term" value="C:cytosol"/>
    <property type="evidence" value="ECO:0007669"/>
    <property type="project" value="TreeGrafter"/>
</dbReference>
<dbReference type="AlphaFoldDB" id="A0A5B9FWZ3"/>
<evidence type="ECO:0000259" key="1">
    <source>
        <dbReference type="Pfam" id="PF03358"/>
    </source>
</evidence>
<dbReference type="Proteomes" id="UP000321222">
    <property type="component" value="Chromosome"/>
</dbReference>
<name>A0A5B9FWZ3_9FLAO</name>
<dbReference type="PANTHER" id="PTHR30543">
    <property type="entry name" value="CHROMATE REDUCTASE"/>
    <property type="match status" value="1"/>
</dbReference>
<evidence type="ECO:0000313" key="3">
    <source>
        <dbReference type="Proteomes" id="UP000321222"/>
    </source>
</evidence>
<dbReference type="InterPro" id="IPR050712">
    <property type="entry name" value="NAD(P)H-dep_reductase"/>
</dbReference>
<accession>A0A5B9FWZ3</accession>
<feature type="domain" description="NADPH-dependent FMN reductase-like" evidence="1">
    <location>
        <begin position="1"/>
        <end position="134"/>
    </location>
</feature>
<evidence type="ECO:0000313" key="2">
    <source>
        <dbReference type="EMBL" id="QEE50476.1"/>
    </source>
</evidence>
<organism evidence="2 3">
    <name type="scientific">Flavobacterium alkalisoli</name>
    <dbReference type="NCBI Taxonomy" id="2602769"/>
    <lineage>
        <taxon>Bacteria</taxon>
        <taxon>Pseudomonadati</taxon>
        <taxon>Bacteroidota</taxon>
        <taxon>Flavobacteriia</taxon>
        <taxon>Flavobacteriales</taxon>
        <taxon>Flavobacteriaceae</taxon>
        <taxon>Flavobacterium</taxon>
    </lineage>
</organism>
<dbReference type="KEGG" id="fak:FUA48_13100"/>
<dbReference type="InterPro" id="IPR029039">
    <property type="entry name" value="Flavoprotein-like_sf"/>
</dbReference>
<dbReference type="RefSeq" id="WP_147583944.1">
    <property type="nucleotide sequence ID" value="NZ_CP042831.1"/>
</dbReference>
<reference evidence="2 3" key="1">
    <citation type="submission" date="2019-08" db="EMBL/GenBank/DDBJ databases">
        <title>Flavobacterium alkalisoli sp. nov., isolated from rhizosphere soil of Suaeda salsa.</title>
        <authorList>
            <person name="Sun J.-Q."/>
            <person name="Xu L."/>
        </authorList>
    </citation>
    <scope>NUCLEOTIDE SEQUENCE [LARGE SCALE GENOMIC DNA]</scope>
    <source>
        <strain evidence="2 3">XS-5</strain>
    </source>
</reference>
<dbReference type="GO" id="GO:0010181">
    <property type="term" value="F:FMN binding"/>
    <property type="evidence" value="ECO:0007669"/>
    <property type="project" value="TreeGrafter"/>
</dbReference>
<dbReference type="EMBL" id="CP042831">
    <property type="protein sequence ID" value="QEE50476.1"/>
    <property type="molecule type" value="Genomic_DNA"/>
</dbReference>
<protein>
    <submittedName>
        <fullName evidence="2">NAD(P)H-dependent oxidoreductase</fullName>
    </submittedName>
</protein>
<dbReference type="PANTHER" id="PTHR30543:SF21">
    <property type="entry name" value="NAD(P)H-DEPENDENT FMN REDUCTASE LOT6"/>
    <property type="match status" value="1"/>
</dbReference>
<dbReference type="OrthoDB" id="5767802at2"/>
<proteinExistence type="predicted"/>
<dbReference type="InterPro" id="IPR005025">
    <property type="entry name" value="FMN_Rdtase-like_dom"/>
</dbReference>
<dbReference type="Gene3D" id="3.40.50.360">
    <property type="match status" value="1"/>
</dbReference>
<dbReference type="GO" id="GO:0016491">
    <property type="term" value="F:oxidoreductase activity"/>
    <property type="evidence" value="ECO:0007669"/>
    <property type="project" value="InterPro"/>
</dbReference>
<sequence length="179" mass="19712">MKILAFGGSSSKNSINKKLATYAANLFEGGDVEILDLNDYELPLFSVDKEKEIGKPELAGKFLEKIETADILVISVAEHNAGMTVAFKNIYDWASRQKKEVFANVPLLLMSTSPGKRGGASSLEAAQISLKWYGGNIKATFSLPSFDENFDVETGEISNKEYDAALKDIIRNFDYEQNA</sequence>
<dbReference type="SUPFAM" id="SSF52218">
    <property type="entry name" value="Flavoproteins"/>
    <property type="match status" value="1"/>
</dbReference>
<dbReference type="Pfam" id="PF03358">
    <property type="entry name" value="FMN_red"/>
    <property type="match status" value="1"/>
</dbReference>
<keyword evidence="3" id="KW-1185">Reference proteome</keyword>
<gene>
    <name evidence="2" type="ORF">FUA48_13100</name>
</gene>